<keyword evidence="6 9" id="KW-1133">Transmembrane helix</keyword>
<dbReference type="PANTHER" id="PTHR38438:SF1">
    <property type="entry name" value="RIBOFLAVIN TRANSPORTER RIBU"/>
    <property type="match status" value="1"/>
</dbReference>
<accession>A0A498R1D4</accession>
<evidence type="ECO:0000256" key="2">
    <source>
        <dbReference type="ARBA" id="ARBA00005540"/>
    </source>
</evidence>
<keyword evidence="7 8" id="KW-0472">Membrane</keyword>
<dbReference type="Gene3D" id="1.10.1760.20">
    <property type="match status" value="1"/>
</dbReference>
<proteinExistence type="inferred from homology"/>
<sequence>MGSQIHYLAKVSILAAIAALLMFFEVPVPLMPVFLKLDISDLPAVVGAFLLSPWAGVAIELIKNLIHAFNSQTMMIGEVANFLVGAAFVLPAAYVYRHRLCRSGAVLGLVAGTVSMMLAAAVLDYYALIPLYQTVLHFPPDRMVALGTAANPRIVDLKSFIVMAIVPFNILKGVVLSLFVLMLYNKVLPALRESCR</sequence>
<feature type="transmembrane region" description="Helical" evidence="9">
    <location>
        <begin position="106"/>
        <end position="128"/>
    </location>
</feature>
<comment type="function">
    <text evidence="8">Probably a riboflavin-binding protein that interacts with the energy-coupling factor (ECF) ABC-transporter complex.</text>
</comment>
<reference evidence="10 11" key="1">
    <citation type="submission" date="2018-06" db="EMBL/GenBank/DDBJ databases">
        <authorList>
            <person name="Strepis N."/>
        </authorList>
    </citation>
    <scope>NUCLEOTIDE SEQUENCE [LARGE SCALE GENOMIC DNA]</scope>
    <source>
        <strain evidence="10">LUCI</strain>
    </source>
</reference>
<evidence type="ECO:0000256" key="6">
    <source>
        <dbReference type="ARBA" id="ARBA00022989"/>
    </source>
</evidence>
<evidence type="ECO:0000256" key="7">
    <source>
        <dbReference type="ARBA" id="ARBA00023136"/>
    </source>
</evidence>
<evidence type="ECO:0000256" key="4">
    <source>
        <dbReference type="ARBA" id="ARBA00022475"/>
    </source>
</evidence>
<keyword evidence="3 8" id="KW-0813">Transport</keyword>
<evidence type="ECO:0000313" key="11">
    <source>
        <dbReference type="Proteomes" id="UP000277811"/>
    </source>
</evidence>
<dbReference type="PANTHER" id="PTHR38438">
    <property type="entry name" value="RIBOFLAVIN TRANSPORTER RIBU"/>
    <property type="match status" value="1"/>
</dbReference>
<gene>
    <name evidence="10" type="ORF">LUCI_0225</name>
</gene>
<dbReference type="Pfam" id="PF12822">
    <property type="entry name" value="ECF_trnsprt"/>
    <property type="match status" value="1"/>
</dbReference>
<evidence type="ECO:0000256" key="9">
    <source>
        <dbReference type="SAM" id="Phobius"/>
    </source>
</evidence>
<evidence type="ECO:0000313" key="10">
    <source>
        <dbReference type="EMBL" id="VBB05019.1"/>
    </source>
</evidence>
<dbReference type="OrthoDB" id="9809216at2"/>
<evidence type="ECO:0000256" key="5">
    <source>
        <dbReference type="ARBA" id="ARBA00022692"/>
    </source>
</evidence>
<comment type="subcellular location">
    <subcellularLocation>
        <location evidence="1">Cell membrane</location>
        <topology evidence="1">Multi-pass membrane protein</topology>
    </subcellularLocation>
</comment>
<dbReference type="GO" id="GO:0005886">
    <property type="term" value="C:plasma membrane"/>
    <property type="evidence" value="ECO:0007669"/>
    <property type="project" value="UniProtKB-SubCell"/>
</dbReference>
<organism evidence="10 11">
    <name type="scientific">Lucifera butyrica</name>
    <dbReference type="NCBI Taxonomy" id="1351585"/>
    <lineage>
        <taxon>Bacteria</taxon>
        <taxon>Bacillati</taxon>
        <taxon>Bacillota</taxon>
        <taxon>Negativicutes</taxon>
        <taxon>Veillonellales</taxon>
        <taxon>Veillonellaceae</taxon>
        <taxon>Lucifera</taxon>
    </lineage>
</organism>
<keyword evidence="5 9" id="KW-0812">Transmembrane</keyword>
<dbReference type="GO" id="GO:0032217">
    <property type="term" value="F:riboflavin transmembrane transporter activity"/>
    <property type="evidence" value="ECO:0007669"/>
    <property type="project" value="UniProtKB-UniRule"/>
</dbReference>
<keyword evidence="4 8" id="KW-1003">Cell membrane</keyword>
<evidence type="ECO:0000256" key="3">
    <source>
        <dbReference type="ARBA" id="ARBA00022448"/>
    </source>
</evidence>
<evidence type="ECO:0000256" key="1">
    <source>
        <dbReference type="ARBA" id="ARBA00004651"/>
    </source>
</evidence>
<keyword evidence="11" id="KW-1185">Reference proteome</keyword>
<dbReference type="RefSeq" id="WP_122626034.1">
    <property type="nucleotide sequence ID" value="NZ_UPPP01000052.1"/>
</dbReference>
<dbReference type="PIRSF" id="PIRSF037778">
    <property type="entry name" value="UCP037778_transp_RibU"/>
    <property type="match status" value="1"/>
</dbReference>
<feature type="transmembrane region" description="Helical" evidence="9">
    <location>
        <begin position="7"/>
        <end position="24"/>
    </location>
</feature>
<dbReference type="InterPro" id="IPR025720">
    <property type="entry name" value="RibU"/>
</dbReference>
<name>A0A498R1D4_9FIRM</name>
<dbReference type="AlphaFoldDB" id="A0A498R1D4"/>
<evidence type="ECO:0000256" key="8">
    <source>
        <dbReference type="PIRNR" id="PIRNR037778"/>
    </source>
</evidence>
<dbReference type="InterPro" id="IPR024529">
    <property type="entry name" value="ECF_trnsprt_substrate-spec"/>
</dbReference>
<feature type="transmembrane region" description="Helical" evidence="9">
    <location>
        <begin position="74"/>
        <end position="94"/>
    </location>
</feature>
<dbReference type="EMBL" id="UPPP01000052">
    <property type="protein sequence ID" value="VBB05019.1"/>
    <property type="molecule type" value="Genomic_DNA"/>
</dbReference>
<comment type="similarity">
    <text evidence="2 8">Belongs to the prokaryotic riboflavin transporter (P-RFT) (TC 2.A.87) family.</text>
</comment>
<dbReference type="Proteomes" id="UP000277811">
    <property type="component" value="Unassembled WGS sequence"/>
</dbReference>
<protein>
    <recommendedName>
        <fullName evidence="8">Riboflavin transporter</fullName>
    </recommendedName>
</protein>
<feature type="transmembrane region" description="Helical" evidence="9">
    <location>
        <begin position="160"/>
        <end position="184"/>
    </location>
</feature>